<accession>B8CZA2</accession>
<sequence>MGKKQYEQGYTFLIVIWALVILSIIFVNLYEEVQLNNRLTEYRILQNEQKNILFSAVNIGINKLKRDKTEYDTRNDSWLKPVNRKIKGINYKVKITDVGSRLNINYDRLSTLRLFSWWPESIEKDLKGRVIPDILLLKEVFDESYPEASELLTTLGQYNVNTDRLKGFYILLIKSGIRDFQAKLIVDSLRKVREEKYINKVELLPVYIKGLDLNTFEKIKPFLTTEGRVNINMAPEEVVEAIIRSLDINPDLKENYINKILEYREVRGFKNIDMLDKIIARQDRLKLEKYFGVTSSYFLIKVEVTRGPVIQTAEALVHRSEDRDNKGYKIRILRWYENVSYRQVRSQ</sequence>
<evidence type="ECO:0000313" key="2">
    <source>
        <dbReference type="EMBL" id="ACL70621.1"/>
    </source>
</evidence>
<keyword evidence="1" id="KW-0812">Transmembrane</keyword>
<keyword evidence="3" id="KW-1185">Reference proteome</keyword>
<gene>
    <name evidence="2" type="ordered locus">Hore_18720</name>
</gene>
<dbReference type="eggNOG" id="COG3156">
    <property type="taxonomic scope" value="Bacteria"/>
</dbReference>
<dbReference type="HOGENOM" id="CLU_798696_0_0_9"/>
<dbReference type="KEGG" id="hor:Hore_18720"/>
<organism evidence="2 3">
    <name type="scientific">Halothermothrix orenii (strain H 168 / OCM 544 / DSM 9562)</name>
    <dbReference type="NCBI Taxonomy" id="373903"/>
    <lineage>
        <taxon>Bacteria</taxon>
        <taxon>Bacillati</taxon>
        <taxon>Bacillota</taxon>
        <taxon>Clostridia</taxon>
        <taxon>Halanaerobiales</taxon>
        <taxon>Halothermotrichaceae</taxon>
        <taxon>Halothermothrix</taxon>
    </lineage>
</organism>
<name>B8CZA2_HALOH</name>
<dbReference type="EMBL" id="CP001098">
    <property type="protein sequence ID" value="ACL70621.1"/>
    <property type="molecule type" value="Genomic_DNA"/>
</dbReference>
<dbReference type="GO" id="GO:0016020">
    <property type="term" value="C:membrane"/>
    <property type="evidence" value="ECO:0007669"/>
    <property type="project" value="InterPro"/>
</dbReference>
<dbReference type="STRING" id="373903.Hore_18720"/>
<dbReference type="Proteomes" id="UP000000719">
    <property type="component" value="Chromosome"/>
</dbReference>
<evidence type="ECO:0000256" key="1">
    <source>
        <dbReference type="SAM" id="Phobius"/>
    </source>
</evidence>
<dbReference type="InterPro" id="IPR005628">
    <property type="entry name" value="GspK"/>
</dbReference>
<reference evidence="2 3" key="1">
    <citation type="journal article" date="2009" name="PLoS ONE">
        <title>Genome analysis of the anaerobic thermohalophilic bacterium Halothermothrix orenii.</title>
        <authorList>
            <person name="Mavromatis K."/>
            <person name="Ivanova N."/>
            <person name="Anderson I."/>
            <person name="Lykidis A."/>
            <person name="Hooper S.D."/>
            <person name="Sun H."/>
            <person name="Kunin V."/>
            <person name="Lapidus A."/>
            <person name="Hugenholtz P."/>
            <person name="Patel B."/>
            <person name="Kyrpides N.C."/>
        </authorList>
    </citation>
    <scope>NUCLEOTIDE SEQUENCE [LARGE SCALE GENOMIC DNA]</scope>
    <source>
        <strain evidence="3">H 168 / OCM 544 / DSM 9562</strain>
    </source>
</reference>
<keyword evidence="1" id="KW-1133">Transmembrane helix</keyword>
<dbReference type="AlphaFoldDB" id="B8CZA2"/>
<keyword evidence="1" id="KW-0472">Membrane</keyword>
<protein>
    <submittedName>
        <fullName evidence="2">Type II secretory pathway component PulK</fullName>
    </submittedName>
</protein>
<dbReference type="PANTHER" id="PTHR38831:SF2">
    <property type="entry name" value="TYPE II SECRETION SYSTEM PROTEIN K"/>
    <property type="match status" value="1"/>
</dbReference>
<dbReference type="RefSeq" id="WP_015923590.1">
    <property type="nucleotide sequence ID" value="NC_011899.1"/>
</dbReference>
<dbReference type="GO" id="GO:0009306">
    <property type="term" value="P:protein secretion"/>
    <property type="evidence" value="ECO:0007669"/>
    <property type="project" value="InterPro"/>
</dbReference>
<proteinExistence type="predicted"/>
<evidence type="ECO:0000313" key="3">
    <source>
        <dbReference type="Proteomes" id="UP000000719"/>
    </source>
</evidence>
<dbReference type="PANTHER" id="PTHR38831">
    <property type="entry name" value="TYPE II SECRETION SYSTEM PROTEIN K"/>
    <property type="match status" value="1"/>
</dbReference>
<feature type="transmembrane region" description="Helical" evidence="1">
    <location>
        <begin position="12"/>
        <end position="30"/>
    </location>
</feature>